<dbReference type="eggNOG" id="arCOG04012">
    <property type="taxonomic scope" value="Archaea"/>
</dbReference>
<dbReference type="HOGENOM" id="CLU_1346437_0_0_2"/>
<dbReference type="SUPFAM" id="SSF160387">
    <property type="entry name" value="NosL/MerB-like"/>
    <property type="match status" value="1"/>
</dbReference>
<evidence type="ECO:0000313" key="2">
    <source>
        <dbReference type="EMBL" id="AGB16713.1"/>
    </source>
</evidence>
<dbReference type="Proteomes" id="UP000010846">
    <property type="component" value="Chromosome"/>
</dbReference>
<dbReference type="GeneID" id="14376632"/>
<dbReference type="OrthoDB" id="241788at2157"/>
<gene>
    <name evidence="2" type="ordered locus">Halru_2124</name>
</gene>
<sequence length="216" mass="23349">MDRRAYLAATGICGLALAPGCLGGADRDSEPTDDQFYNAVNVSIVDHPVTEPVSFSDSHRCPVCNMRPVDYRTWASQLAHADGTGLFFETPGCLLAYRAVGHSHPTDAPIERVWFTDYGTNELFDAADGYLVGETAVETQDEPMSGSPVPFATRERAAAYVDDADHLGTDAILTLDDVGDDLARFYRGMRMPDPTPSVTGSGSFSGPIDSRIHNRD</sequence>
<proteinExistence type="predicted"/>
<dbReference type="InterPro" id="IPR008719">
    <property type="entry name" value="N2O_reductase_NosL"/>
</dbReference>
<reference evidence="2" key="1">
    <citation type="submission" date="2011-09" db="EMBL/GenBank/DDBJ databases">
        <title>Complete sequence of Halovivax ruber XH-70.</title>
        <authorList>
            <consortium name="US DOE Joint Genome Institute"/>
            <person name="Lucas S."/>
            <person name="Han J."/>
            <person name="Lapidus A."/>
            <person name="Cheng J.-F."/>
            <person name="Goodwin L."/>
            <person name="Pitluck S."/>
            <person name="Peters L."/>
            <person name="Mikhailova N."/>
            <person name="Davenport K."/>
            <person name="Detter J.C."/>
            <person name="Han C."/>
            <person name="Tapia R."/>
            <person name="Land M."/>
            <person name="Hauser L."/>
            <person name="Kyrpides N."/>
            <person name="Ivanova N."/>
            <person name="Pagani I."/>
            <person name="Sproer C."/>
            <person name="Anderson I."/>
            <person name="Woyke T."/>
        </authorList>
    </citation>
    <scope>NUCLEOTIDE SEQUENCE</scope>
    <source>
        <strain evidence="2">XH-70</strain>
    </source>
</reference>
<dbReference type="AlphaFoldDB" id="L0ICZ9"/>
<organism evidence="2 3">
    <name type="scientific">Halovivax ruber (strain DSM 18193 / JCM 13892 / XH-70)</name>
    <dbReference type="NCBI Taxonomy" id="797302"/>
    <lineage>
        <taxon>Archaea</taxon>
        <taxon>Methanobacteriati</taxon>
        <taxon>Methanobacteriota</taxon>
        <taxon>Stenosarchaea group</taxon>
        <taxon>Halobacteria</taxon>
        <taxon>Halobacteriales</taxon>
        <taxon>Natrialbaceae</taxon>
        <taxon>Halovivax</taxon>
    </lineage>
</organism>
<dbReference type="RefSeq" id="WP_015301326.1">
    <property type="nucleotide sequence ID" value="NC_019964.1"/>
</dbReference>
<dbReference type="Pfam" id="PF05573">
    <property type="entry name" value="NosL"/>
    <property type="match status" value="1"/>
</dbReference>
<feature type="region of interest" description="Disordered" evidence="1">
    <location>
        <begin position="191"/>
        <end position="216"/>
    </location>
</feature>
<evidence type="ECO:0000313" key="3">
    <source>
        <dbReference type="Proteomes" id="UP000010846"/>
    </source>
</evidence>
<name>L0ICZ9_HALRX</name>
<dbReference type="EMBL" id="CP003050">
    <property type="protein sequence ID" value="AGB16713.1"/>
    <property type="molecule type" value="Genomic_DNA"/>
</dbReference>
<evidence type="ECO:0000256" key="1">
    <source>
        <dbReference type="SAM" id="MobiDB-lite"/>
    </source>
</evidence>
<dbReference type="KEGG" id="hru:Halru_2124"/>
<accession>L0ICZ9</accession>
<protein>
    <submittedName>
        <fullName evidence="2">NosL</fullName>
    </submittedName>
</protein>
<keyword evidence="3" id="KW-1185">Reference proteome</keyword>
<dbReference type="STRING" id="797302.Halru_2124"/>